<dbReference type="EMBL" id="CADEBC010000528">
    <property type="protein sequence ID" value="CAB3246778.1"/>
    <property type="molecule type" value="Genomic_DNA"/>
</dbReference>
<evidence type="ECO:0000259" key="1">
    <source>
        <dbReference type="PROSITE" id="PS50878"/>
    </source>
</evidence>
<reference evidence="2 3" key="1">
    <citation type="submission" date="2020-04" db="EMBL/GenBank/DDBJ databases">
        <authorList>
            <person name="Wallbank WR R."/>
            <person name="Pardo Diaz C."/>
            <person name="Kozak K."/>
            <person name="Martin S."/>
            <person name="Jiggins C."/>
            <person name="Moest M."/>
            <person name="Warren A I."/>
            <person name="Byers J.R.P. K."/>
            <person name="Montejo-Kovacevich G."/>
            <person name="Yen C E."/>
        </authorList>
    </citation>
    <scope>NUCLEOTIDE SEQUENCE [LARGE SCALE GENOMIC DNA]</scope>
</reference>
<sequence length="476" mass="54174">MTTGTFPSVFKRALVHPIYKSGDRDSVSNYRPISVLSTLSKIIEKILNNRLLNYLNSNKIIVDNQYGFRQNKKTEDAVLELTSSVAKNINNKLKTIGIFLDLSKAFDTVSIPLLLMKLELIGIRGLPLNIFKSYLTNRTQSVTIGGYTSGLEHLNCGVPQGSVLGPTLFLIYINDLCKLSPSNAKIITYADDTVLLIHGKSWDDARSFAVSALQTIMNWLANNLLTLNLEKTKFITFSPRIASQPPSSFSLSARLCSTTQNCNCIAIKRTDFIKYLGVYVDSMLTWKEQIRSLVPRVRKLIFVFKHLRTAANLQTLKMVYFALAHSMLTYCVTAWGGSVKSLMLPLERSQRAVLKVMTRKPILFPTKELYDLCKLPTVRHSFLLSTILRKHAELPFDAVSIARIRRSDRVCHIEVARFEILKRQYHFISPVLYNRVNRILNVNPVTLRTCKLVTNQWLHTLNYEELELMAKPHNCK</sequence>
<evidence type="ECO:0000313" key="3">
    <source>
        <dbReference type="Proteomes" id="UP000494106"/>
    </source>
</evidence>
<accession>A0A8S1ANU8</accession>
<dbReference type="Proteomes" id="UP000494106">
    <property type="component" value="Unassembled WGS sequence"/>
</dbReference>
<dbReference type="SUPFAM" id="SSF56672">
    <property type="entry name" value="DNA/RNA polymerases"/>
    <property type="match status" value="1"/>
</dbReference>
<gene>
    <name evidence="2" type="ORF">APLA_LOCUS11035</name>
</gene>
<dbReference type="AlphaFoldDB" id="A0A8S1ANU8"/>
<dbReference type="PANTHER" id="PTHR33332">
    <property type="entry name" value="REVERSE TRANSCRIPTASE DOMAIN-CONTAINING PROTEIN"/>
    <property type="match status" value="1"/>
</dbReference>
<dbReference type="InterPro" id="IPR043502">
    <property type="entry name" value="DNA/RNA_pol_sf"/>
</dbReference>
<evidence type="ECO:0000313" key="2">
    <source>
        <dbReference type="EMBL" id="CAB3246778.1"/>
    </source>
</evidence>
<comment type="caution">
    <text evidence="2">The sequence shown here is derived from an EMBL/GenBank/DDBJ whole genome shotgun (WGS) entry which is preliminary data.</text>
</comment>
<keyword evidence="3" id="KW-1185">Reference proteome</keyword>
<protein>
    <recommendedName>
        <fullName evidence="1">Reverse transcriptase domain-containing protein</fullName>
    </recommendedName>
</protein>
<dbReference type="GO" id="GO:0071897">
    <property type="term" value="P:DNA biosynthetic process"/>
    <property type="evidence" value="ECO:0007669"/>
    <property type="project" value="UniProtKB-ARBA"/>
</dbReference>
<proteinExistence type="predicted"/>
<name>A0A8S1ANU8_ARCPL</name>
<dbReference type="PROSITE" id="PS50878">
    <property type="entry name" value="RT_POL"/>
    <property type="match status" value="1"/>
</dbReference>
<dbReference type="InterPro" id="IPR000477">
    <property type="entry name" value="RT_dom"/>
</dbReference>
<dbReference type="CDD" id="cd01650">
    <property type="entry name" value="RT_nLTR_like"/>
    <property type="match status" value="1"/>
</dbReference>
<organism evidence="2 3">
    <name type="scientific">Arctia plantaginis</name>
    <name type="common">Wood tiger moth</name>
    <name type="synonym">Phalaena plantaginis</name>
    <dbReference type="NCBI Taxonomy" id="874455"/>
    <lineage>
        <taxon>Eukaryota</taxon>
        <taxon>Metazoa</taxon>
        <taxon>Ecdysozoa</taxon>
        <taxon>Arthropoda</taxon>
        <taxon>Hexapoda</taxon>
        <taxon>Insecta</taxon>
        <taxon>Pterygota</taxon>
        <taxon>Neoptera</taxon>
        <taxon>Endopterygota</taxon>
        <taxon>Lepidoptera</taxon>
        <taxon>Glossata</taxon>
        <taxon>Ditrysia</taxon>
        <taxon>Noctuoidea</taxon>
        <taxon>Erebidae</taxon>
        <taxon>Arctiinae</taxon>
        <taxon>Arctia</taxon>
    </lineage>
</organism>
<dbReference type="OrthoDB" id="445826at2759"/>
<feature type="domain" description="Reverse transcriptase" evidence="1">
    <location>
        <begin position="1"/>
        <end position="280"/>
    </location>
</feature>
<dbReference type="Pfam" id="PF00078">
    <property type="entry name" value="RVT_1"/>
    <property type="match status" value="1"/>
</dbReference>